<protein>
    <submittedName>
        <fullName evidence="9">Dipeptidase PepV</fullName>
    </submittedName>
</protein>
<reference evidence="9" key="1">
    <citation type="submission" date="2018-08" db="EMBL/GenBank/DDBJ databases">
        <title>Comparative genomics of wild bee and flower associated Lactobacillus reveals potential adaptation to the bee host.</title>
        <authorList>
            <person name="Vuong H.Q."/>
            <person name="Mcfrederick Q.S."/>
        </authorList>
    </citation>
    <scope>NUCLEOTIDE SEQUENCE</scope>
    <source>
        <strain evidence="9">HV_63</strain>
    </source>
</reference>
<dbReference type="SUPFAM" id="SSF55031">
    <property type="entry name" value="Bacterial exopeptidase dimerisation domain"/>
    <property type="match status" value="1"/>
</dbReference>
<dbReference type="NCBIfam" id="TIGR01887">
    <property type="entry name" value="dipeptidaselike"/>
    <property type="match status" value="1"/>
</dbReference>
<dbReference type="SUPFAM" id="SSF53187">
    <property type="entry name" value="Zn-dependent exopeptidases"/>
    <property type="match status" value="1"/>
</dbReference>
<evidence type="ECO:0000313" key="10">
    <source>
        <dbReference type="Proteomes" id="UP000784700"/>
    </source>
</evidence>
<dbReference type="GO" id="GO:0006508">
    <property type="term" value="P:proteolysis"/>
    <property type="evidence" value="ECO:0007669"/>
    <property type="project" value="UniProtKB-KW"/>
</dbReference>
<sequence>MINWKKQAKSYKDSYLKDLKELIAIDSERNDKDKTKEHPLGKGPSDALKKYLSFGKRDGFKTKNLDNLVGYIEYGDGDQNLAILAHADVMPAGAGWDTDPFDMTIKDGNVYGRGASDDKGPGLAAYYGLKIMKDNNIKPNCKIRFIVGTDEESDWTGMKHYFALEPEPDFGFSPDAEFPVINGEKGNTTFENKFNNKQIDNADTLLKSFDSGLRENMVPRDANAYVLTNDKDDMNADFTNFMEDSNLDGDAEITEKGIKLHLIGKSAHGMEPKNGINAGTYLATFLSEYDFTGDANNFLTFIAKYLHDDSRCHKLDTSYSSGIMGDLTMNVGIMKFDTQNGGFINTNFRYPKGISVSTIGEHLENAIKPLSGSVNNTDNMDPHYVDPADPIVSRLIDVYREQSGAKSAKPEVVGGGTYGRMMKRGVAFGALCPWTEDTMHQANEFQPIDDLLLAMSIYAQSITELSK</sequence>
<gene>
    <name evidence="9" type="ORF">DY130_06985</name>
</gene>
<evidence type="ECO:0000313" key="9">
    <source>
        <dbReference type="EMBL" id="TPR42858.1"/>
    </source>
</evidence>
<evidence type="ECO:0000256" key="7">
    <source>
        <dbReference type="ARBA" id="ARBA00022997"/>
    </source>
</evidence>
<dbReference type="PANTHER" id="PTHR43808">
    <property type="entry name" value="ACETYLORNITHINE DEACETYLASE"/>
    <property type="match status" value="1"/>
</dbReference>
<evidence type="ECO:0000256" key="5">
    <source>
        <dbReference type="ARBA" id="ARBA00022801"/>
    </source>
</evidence>
<dbReference type="GO" id="GO:0006526">
    <property type="term" value="P:L-arginine biosynthetic process"/>
    <property type="evidence" value="ECO:0007669"/>
    <property type="project" value="TreeGrafter"/>
</dbReference>
<dbReference type="GO" id="GO:0016805">
    <property type="term" value="F:dipeptidase activity"/>
    <property type="evidence" value="ECO:0007669"/>
    <property type="project" value="UniProtKB-KW"/>
</dbReference>
<dbReference type="InterPro" id="IPR002933">
    <property type="entry name" value="Peptidase_M20"/>
</dbReference>
<keyword evidence="7" id="KW-0224">Dipeptidase</keyword>
<dbReference type="GO" id="GO:0008777">
    <property type="term" value="F:acetylornithine deacetylase activity"/>
    <property type="evidence" value="ECO:0007669"/>
    <property type="project" value="TreeGrafter"/>
</dbReference>
<dbReference type="Proteomes" id="UP000784700">
    <property type="component" value="Unassembled WGS sequence"/>
</dbReference>
<dbReference type="InterPro" id="IPR036264">
    <property type="entry name" value="Bact_exopeptidase_dim_dom"/>
</dbReference>
<dbReference type="Gene3D" id="3.40.630.10">
    <property type="entry name" value="Zn peptidases"/>
    <property type="match status" value="1"/>
</dbReference>
<name>A0A9Q8ILJ1_9LACO</name>
<dbReference type="InterPro" id="IPR050072">
    <property type="entry name" value="Peptidase_M20A"/>
</dbReference>
<evidence type="ECO:0000256" key="2">
    <source>
        <dbReference type="ARBA" id="ARBA00006247"/>
    </source>
</evidence>
<keyword evidence="4" id="KW-0479">Metal-binding</keyword>
<dbReference type="CDD" id="cd03888">
    <property type="entry name" value="M20_PepV"/>
    <property type="match status" value="1"/>
</dbReference>
<evidence type="ECO:0000256" key="6">
    <source>
        <dbReference type="ARBA" id="ARBA00022833"/>
    </source>
</evidence>
<keyword evidence="8" id="KW-0482">Metalloprotease</keyword>
<dbReference type="EMBL" id="QUBG01000010">
    <property type="protein sequence ID" value="TPR42858.1"/>
    <property type="molecule type" value="Genomic_DNA"/>
</dbReference>
<keyword evidence="6" id="KW-0862">Zinc</keyword>
<dbReference type="Pfam" id="PF01546">
    <property type="entry name" value="Peptidase_M20"/>
    <property type="match status" value="1"/>
</dbReference>
<organism evidence="9 10">
    <name type="scientific">Apilactobacillus micheneri</name>
    <dbReference type="NCBI Taxonomy" id="1899430"/>
    <lineage>
        <taxon>Bacteria</taxon>
        <taxon>Bacillati</taxon>
        <taxon>Bacillota</taxon>
        <taxon>Bacilli</taxon>
        <taxon>Lactobacillales</taxon>
        <taxon>Lactobacillaceae</taxon>
        <taxon>Apilactobacillus</taxon>
    </lineage>
</organism>
<dbReference type="AlphaFoldDB" id="A0A9Q8ILJ1"/>
<dbReference type="InterPro" id="IPR010964">
    <property type="entry name" value="M20A_pepV-rel"/>
</dbReference>
<evidence type="ECO:0000256" key="1">
    <source>
        <dbReference type="ARBA" id="ARBA00001947"/>
    </source>
</evidence>
<dbReference type="PANTHER" id="PTHR43808:SF31">
    <property type="entry name" value="N-ACETYL-L-CITRULLINE DEACETYLASE"/>
    <property type="match status" value="1"/>
</dbReference>
<dbReference type="PROSITE" id="PS00759">
    <property type="entry name" value="ARGE_DAPE_CPG2_2"/>
    <property type="match status" value="1"/>
</dbReference>
<dbReference type="NCBIfam" id="NF005591">
    <property type="entry name" value="PRK07318.1"/>
    <property type="match status" value="1"/>
</dbReference>
<evidence type="ECO:0000256" key="4">
    <source>
        <dbReference type="ARBA" id="ARBA00022723"/>
    </source>
</evidence>
<comment type="caution">
    <text evidence="9">The sequence shown here is derived from an EMBL/GenBank/DDBJ whole genome shotgun (WGS) entry which is preliminary data.</text>
</comment>
<evidence type="ECO:0000256" key="8">
    <source>
        <dbReference type="ARBA" id="ARBA00023049"/>
    </source>
</evidence>
<comment type="cofactor">
    <cofactor evidence="1">
        <name>Zn(2+)</name>
        <dbReference type="ChEBI" id="CHEBI:29105"/>
    </cofactor>
</comment>
<dbReference type="InterPro" id="IPR001261">
    <property type="entry name" value="ArgE/DapE_CS"/>
</dbReference>
<keyword evidence="5" id="KW-0378">Hydrolase</keyword>
<proteinExistence type="inferred from homology"/>
<evidence type="ECO:0000256" key="3">
    <source>
        <dbReference type="ARBA" id="ARBA00022670"/>
    </source>
</evidence>
<dbReference type="Gene3D" id="3.30.70.360">
    <property type="match status" value="2"/>
</dbReference>
<dbReference type="RefSeq" id="WP_140925234.1">
    <property type="nucleotide sequence ID" value="NZ_QUBF01000010.1"/>
</dbReference>
<comment type="similarity">
    <text evidence="2">Belongs to the peptidase M20A family.</text>
</comment>
<accession>A0A9Q8ILJ1</accession>
<dbReference type="GO" id="GO:0008237">
    <property type="term" value="F:metallopeptidase activity"/>
    <property type="evidence" value="ECO:0007669"/>
    <property type="project" value="UniProtKB-KW"/>
</dbReference>
<keyword evidence="3" id="KW-0645">Protease</keyword>
<dbReference type="GO" id="GO:0008270">
    <property type="term" value="F:zinc ion binding"/>
    <property type="evidence" value="ECO:0007669"/>
    <property type="project" value="InterPro"/>
</dbReference>